<feature type="compositionally biased region" description="Low complexity" evidence="1">
    <location>
        <begin position="207"/>
        <end position="219"/>
    </location>
</feature>
<accession>A0A3A2ZF31</accession>
<dbReference type="OrthoDB" id="4181307at2759"/>
<feature type="compositionally biased region" description="Polar residues" evidence="1">
    <location>
        <begin position="255"/>
        <end position="272"/>
    </location>
</feature>
<evidence type="ECO:0000256" key="1">
    <source>
        <dbReference type="SAM" id="MobiDB-lite"/>
    </source>
</evidence>
<protein>
    <submittedName>
        <fullName evidence="2">Uncharacterized protein</fullName>
    </submittedName>
</protein>
<reference evidence="3" key="1">
    <citation type="submission" date="2017-02" db="EMBL/GenBank/DDBJ databases">
        <authorList>
            <person name="Tafer H."/>
            <person name="Lopandic K."/>
        </authorList>
    </citation>
    <scope>NUCLEOTIDE SEQUENCE [LARGE SCALE GENOMIC DNA]</scope>
    <source>
        <strain evidence="3">CBS 366.77</strain>
    </source>
</reference>
<dbReference type="PANTHER" id="PTHR42051:SF1">
    <property type="entry name" value="MEIOTICALLY UP-REGULATED PROTEIN PB1A10.08"/>
    <property type="match status" value="1"/>
</dbReference>
<gene>
    <name evidence="2" type="ORF">PHISCL_07718</name>
</gene>
<sequence length="491" mass="54070">MIPKAFLFGSTSTQKSPGHHKKGDRGTTSAVDVFPSQDSGLHLPVTACAGSTNTSPVIIPPKRGQRVTSAQRELASDGHKSLRNSKSLSTSSSRVRGGRPLPNSIASVLEATAIPVPPRNKLSRNFRKLPQGNHVEDFSKLLMEGVKLRDDELINGQGNTLLDILLSPPEPIENSSMGNDYDVDTPSISSHSVSTESTPSLEHDLDSSSSAPLSSPPCSQRNASEKRRQRPSCSENCAFDHPLLEPELPEPLEPASQNRTLPDTNPRKSSLSVPFPRLGFTFKSNLTASLRAIKSAAQTVSAFATPPVQQDDFLTRSLFAITPKLTDDRRPPPMDEPPSPAMRRYLNPITISPAEMHIYNEHPPESEGLVCKCPVSIQMQTYRRSGGRGRKNGNFHLSSLDSSDLLFDPEIPPMARQREPRENSDFLRMVVLEMNMRRSGKLRDDIPPRAKIWLPPRKGGQHRLLSFNEYCDTDDENTVPARWIGVSVECA</sequence>
<feature type="compositionally biased region" description="Low complexity" evidence="1">
    <location>
        <begin position="84"/>
        <end position="94"/>
    </location>
</feature>
<keyword evidence="3" id="KW-1185">Reference proteome</keyword>
<dbReference type="STRING" id="2070753.A0A3A2ZF31"/>
<feature type="compositionally biased region" description="Low complexity" evidence="1">
    <location>
        <begin position="185"/>
        <end position="200"/>
    </location>
</feature>
<comment type="caution">
    <text evidence="2">The sequence shown here is derived from an EMBL/GenBank/DDBJ whole genome shotgun (WGS) entry which is preliminary data.</text>
</comment>
<dbReference type="AlphaFoldDB" id="A0A3A2ZF31"/>
<dbReference type="EMBL" id="MVGC01000355">
    <property type="protein sequence ID" value="RJE19937.1"/>
    <property type="molecule type" value="Genomic_DNA"/>
</dbReference>
<dbReference type="Proteomes" id="UP000266188">
    <property type="component" value="Unassembled WGS sequence"/>
</dbReference>
<proteinExistence type="predicted"/>
<dbReference type="PANTHER" id="PTHR42051">
    <property type="entry name" value="MEIOTICALLY UP-REGULATED PROTEIN PB1A10.08"/>
    <property type="match status" value="1"/>
</dbReference>
<feature type="region of interest" description="Disordered" evidence="1">
    <location>
        <begin position="50"/>
        <end position="101"/>
    </location>
</feature>
<organism evidence="2 3">
    <name type="scientific">Aspergillus sclerotialis</name>
    <dbReference type="NCBI Taxonomy" id="2070753"/>
    <lineage>
        <taxon>Eukaryota</taxon>
        <taxon>Fungi</taxon>
        <taxon>Dikarya</taxon>
        <taxon>Ascomycota</taxon>
        <taxon>Pezizomycotina</taxon>
        <taxon>Eurotiomycetes</taxon>
        <taxon>Eurotiomycetidae</taxon>
        <taxon>Eurotiales</taxon>
        <taxon>Aspergillaceae</taxon>
        <taxon>Aspergillus</taxon>
        <taxon>Aspergillus subgen. Polypaecilum</taxon>
    </lineage>
</organism>
<evidence type="ECO:0000313" key="3">
    <source>
        <dbReference type="Proteomes" id="UP000266188"/>
    </source>
</evidence>
<evidence type="ECO:0000313" key="2">
    <source>
        <dbReference type="EMBL" id="RJE19937.1"/>
    </source>
</evidence>
<name>A0A3A2ZF31_9EURO</name>
<dbReference type="InterPro" id="IPR034443">
    <property type="entry name" value="PB1A10.08"/>
</dbReference>
<feature type="region of interest" description="Disordered" evidence="1">
    <location>
        <begin position="173"/>
        <end position="274"/>
    </location>
</feature>
<feature type="region of interest" description="Disordered" evidence="1">
    <location>
        <begin position="1"/>
        <end position="35"/>
    </location>
</feature>